<sequence length="114" mass="13419">MAKNSLTMILETNKLIGPKYNDWLRNLKIVLDSKKRTYVLDGTPLDTAPDDNEDKCDTTKWIEDDLQAQCLMLASMSNELQKRHEHVVEIYTHLQVVYVQTWYEHYVASKELFQ</sequence>
<dbReference type="Proteomes" id="UP000231279">
    <property type="component" value="Unassembled WGS sequence"/>
</dbReference>
<evidence type="ECO:0000313" key="2">
    <source>
        <dbReference type="Proteomes" id="UP000231279"/>
    </source>
</evidence>
<organism evidence="1 2">
    <name type="scientific">Handroanthus impetiginosus</name>
    <dbReference type="NCBI Taxonomy" id="429701"/>
    <lineage>
        <taxon>Eukaryota</taxon>
        <taxon>Viridiplantae</taxon>
        <taxon>Streptophyta</taxon>
        <taxon>Embryophyta</taxon>
        <taxon>Tracheophyta</taxon>
        <taxon>Spermatophyta</taxon>
        <taxon>Magnoliopsida</taxon>
        <taxon>eudicotyledons</taxon>
        <taxon>Gunneridae</taxon>
        <taxon>Pentapetalae</taxon>
        <taxon>asterids</taxon>
        <taxon>lamiids</taxon>
        <taxon>Lamiales</taxon>
        <taxon>Bignoniaceae</taxon>
        <taxon>Crescentiina</taxon>
        <taxon>Tabebuia alliance</taxon>
        <taxon>Handroanthus</taxon>
    </lineage>
</organism>
<dbReference type="OrthoDB" id="914021at2759"/>
<accession>A0A2G9I4B7</accession>
<comment type="caution">
    <text evidence="1">The sequence shown here is derived from an EMBL/GenBank/DDBJ whole genome shotgun (WGS) entry which is preliminary data.</text>
</comment>
<name>A0A2G9I4B7_9LAMI</name>
<proteinExistence type="predicted"/>
<keyword evidence="2" id="KW-1185">Reference proteome</keyword>
<dbReference type="EMBL" id="NKXS01000389">
    <property type="protein sequence ID" value="PIN24602.1"/>
    <property type="molecule type" value="Genomic_DNA"/>
</dbReference>
<reference evidence="2" key="1">
    <citation type="journal article" date="2018" name="Gigascience">
        <title>Genome assembly of the Pink Ipe (Handroanthus impetiginosus, Bignoniaceae), a highly valued, ecologically keystone Neotropical timber forest tree.</title>
        <authorList>
            <person name="Silva-Junior O.B."/>
            <person name="Grattapaglia D."/>
            <person name="Novaes E."/>
            <person name="Collevatti R.G."/>
        </authorList>
    </citation>
    <scope>NUCLEOTIDE SEQUENCE [LARGE SCALE GENOMIC DNA]</scope>
    <source>
        <strain evidence="2">cv. UFG-1</strain>
    </source>
</reference>
<dbReference type="AlphaFoldDB" id="A0A2G9I4B7"/>
<protein>
    <recommendedName>
        <fullName evidence="3">Retrotransposon Copia-like N-terminal domain-containing protein</fullName>
    </recommendedName>
</protein>
<evidence type="ECO:0008006" key="3">
    <source>
        <dbReference type="Google" id="ProtNLM"/>
    </source>
</evidence>
<evidence type="ECO:0000313" key="1">
    <source>
        <dbReference type="EMBL" id="PIN24602.1"/>
    </source>
</evidence>
<gene>
    <name evidence="1" type="ORF">CDL12_02665</name>
</gene>